<gene>
    <name evidence="2" type="ORF">FSP39_004744</name>
</gene>
<accession>A0AA88YUE4</accession>
<reference evidence="2" key="1">
    <citation type="submission" date="2019-08" db="EMBL/GenBank/DDBJ databases">
        <title>The improved chromosome-level genome for the pearl oyster Pinctada fucata martensii using PacBio sequencing and Hi-C.</title>
        <authorList>
            <person name="Zheng Z."/>
        </authorList>
    </citation>
    <scope>NUCLEOTIDE SEQUENCE</scope>
    <source>
        <strain evidence="2">ZZ-2019</strain>
        <tissue evidence="2">Adductor muscle</tissue>
    </source>
</reference>
<dbReference type="InterPro" id="IPR016187">
    <property type="entry name" value="CTDL_fold"/>
</dbReference>
<dbReference type="AlphaFoldDB" id="A0AA88YUE4"/>
<name>A0AA88YUE4_PINIB</name>
<keyword evidence="3" id="KW-1185">Reference proteome</keyword>
<dbReference type="EMBL" id="VSWD01000003">
    <property type="protein sequence ID" value="KAK3105747.1"/>
    <property type="molecule type" value="Genomic_DNA"/>
</dbReference>
<dbReference type="InterPro" id="IPR001304">
    <property type="entry name" value="C-type_lectin-like"/>
</dbReference>
<sequence length="134" mass="15629">MQEFVVSHLKHTGRSALGYWFGATDRKQENKWQWINDNVAMHYSNWAADQGPRHPGFLFGGLEDCALMKPKTGYSWHDALCNSPIGETYAFLCQFGKFNYHDVFRSKRNLEGTGHVRTILAYAKNRDFTRFRYV</sequence>
<dbReference type="SUPFAM" id="SSF56436">
    <property type="entry name" value="C-type lectin-like"/>
    <property type="match status" value="1"/>
</dbReference>
<organism evidence="2 3">
    <name type="scientific">Pinctada imbricata</name>
    <name type="common">Atlantic pearl-oyster</name>
    <name type="synonym">Pinctada martensii</name>
    <dbReference type="NCBI Taxonomy" id="66713"/>
    <lineage>
        <taxon>Eukaryota</taxon>
        <taxon>Metazoa</taxon>
        <taxon>Spiralia</taxon>
        <taxon>Lophotrochozoa</taxon>
        <taxon>Mollusca</taxon>
        <taxon>Bivalvia</taxon>
        <taxon>Autobranchia</taxon>
        <taxon>Pteriomorphia</taxon>
        <taxon>Pterioida</taxon>
        <taxon>Pterioidea</taxon>
        <taxon>Pteriidae</taxon>
        <taxon>Pinctada</taxon>
    </lineage>
</organism>
<comment type="caution">
    <text evidence="2">The sequence shown here is derived from an EMBL/GenBank/DDBJ whole genome shotgun (WGS) entry which is preliminary data.</text>
</comment>
<evidence type="ECO:0000259" key="1">
    <source>
        <dbReference type="PROSITE" id="PS50041"/>
    </source>
</evidence>
<proteinExistence type="predicted"/>
<dbReference type="PROSITE" id="PS50041">
    <property type="entry name" value="C_TYPE_LECTIN_2"/>
    <property type="match status" value="1"/>
</dbReference>
<dbReference type="Gene3D" id="3.10.100.10">
    <property type="entry name" value="Mannose-Binding Protein A, subunit A"/>
    <property type="match status" value="1"/>
</dbReference>
<evidence type="ECO:0000313" key="3">
    <source>
        <dbReference type="Proteomes" id="UP001186944"/>
    </source>
</evidence>
<feature type="domain" description="C-type lectin" evidence="1">
    <location>
        <begin position="1"/>
        <end position="82"/>
    </location>
</feature>
<dbReference type="InterPro" id="IPR016186">
    <property type="entry name" value="C-type_lectin-like/link_sf"/>
</dbReference>
<evidence type="ECO:0000313" key="2">
    <source>
        <dbReference type="EMBL" id="KAK3105747.1"/>
    </source>
</evidence>
<dbReference type="CDD" id="cd00037">
    <property type="entry name" value="CLECT"/>
    <property type="match status" value="1"/>
</dbReference>
<dbReference type="Proteomes" id="UP001186944">
    <property type="component" value="Unassembled WGS sequence"/>
</dbReference>
<protein>
    <recommendedName>
        <fullName evidence="1">C-type lectin domain-containing protein</fullName>
    </recommendedName>
</protein>
<dbReference type="Pfam" id="PF00059">
    <property type="entry name" value="Lectin_C"/>
    <property type="match status" value="1"/>
</dbReference>